<dbReference type="PROSITE" id="PS50011">
    <property type="entry name" value="PROTEIN_KINASE_DOM"/>
    <property type="match status" value="1"/>
</dbReference>
<evidence type="ECO:0000256" key="7">
    <source>
        <dbReference type="ARBA" id="ARBA00022741"/>
    </source>
</evidence>
<dbReference type="SUPFAM" id="SSF56112">
    <property type="entry name" value="Protein kinase-like (PK-like)"/>
    <property type="match status" value="1"/>
</dbReference>
<dbReference type="InterPro" id="IPR000719">
    <property type="entry name" value="Prot_kinase_dom"/>
</dbReference>
<keyword evidence="7" id="KW-0547">Nucleotide-binding</keyword>
<dbReference type="GO" id="GO:0004674">
    <property type="term" value="F:protein serine/threonine kinase activity"/>
    <property type="evidence" value="ECO:0007669"/>
    <property type="project" value="UniProtKB-EC"/>
</dbReference>
<dbReference type="Gene3D" id="1.10.510.10">
    <property type="entry name" value="Transferase(Phosphotransferase) domain 1"/>
    <property type="match status" value="1"/>
</dbReference>
<protein>
    <recommendedName>
        <fullName evidence="5">EKC/KEOPS complex subunit BUD32</fullName>
        <ecNumber evidence="3">2.7.11.1</ecNumber>
    </recommendedName>
    <alternativeName>
        <fullName evidence="10 11">Atypical Serine/threonine protein kinase BUD32</fullName>
    </alternativeName>
    <alternativeName>
        <fullName evidence="4">EKC/KEOPS complex subunit bud32</fullName>
    </alternativeName>
</protein>
<keyword evidence="6" id="KW-0808">Transferase</keyword>
<evidence type="ECO:0000259" key="14">
    <source>
        <dbReference type="PROSITE" id="PS50011"/>
    </source>
</evidence>
<dbReference type="PANTHER" id="PTHR44329">
    <property type="entry name" value="SERINE/THREONINE-PROTEIN KINASE TNNI3K-RELATED"/>
    <property type="match status" value="1"/>
</dbReference>
<evidence type="ECO:0000256" key="5">
    <source>
        <dbReference type="ARBA" id="ARBA00019973"/>
    </source>
</evidence>
<gene>
    <name evidence="15" type="ORF">K458DRAFT_448833</name>
</gene>
<dbReference type="Proteomes" id="UP000799291">
    <property type="component" value="Unassembled WGS sequence"/>
</dbReference>
<dbReference type="SMART" id="SM00220">
    <property type="entry name" value="S_TKc"/>
    <property type="match status" value="1"/>
</dbReference>
<proteinExistence type="predicted"/>
<comment type="subunit">
    <text evidence="2">Component of the EKC/KEOPS complex composed of at least BUD32, CGI121, GON7, KAE1 and PCC1; the whole complex dimerizes.</text>
</comment>
<feature type="domain" description="Protein kinase" evidence="14">
    <location>
        <begin position="1"/>
        <end position="251"/>
    </location>
</feature>
<dbReference type="EC" id="2.7.11.1" evidence="3"/>
<evidence type="ECO:0000256" key="4">
    <source>
        <dbReference type="ARBA" id="ARBA00013948"/>
    </source>
</evidence>
<evidence type="ECO:0000256" key="1">
    <source>
        <dbReference type="ARBA" id="ARBA00003747"/>
    </source>
</evidence>
<reference evidence="15" key="1">
    <citation type="journal article" date="2020" name="Stud. Mycol.">
        <title>101 Dothideomycetes genomes: a test case for predicting lifestyles and emergence of pathogens.</title>
        <authorList>
            <person name="Haridas S."/>
            <person name="Albert R."/>
            <person name="Binder M."/>
            <person name="Bloem J."/>
            <person name="Labutti K."/>
            <person name="Salamov A."/>
            <person name="Andreopoulos B."/>
            <person name="Baker S."/>
            <person name="Barry K."/>
            <person name="Bills G."/>
            <person name="Bluhm B."/>
            <person name="Cannon C."/>
            <person name="Castanera R."/>
            <person name="Culley D."/>
            <person name="Daum C."/>
            <person name="Ezra D."/>
            <person name="Gonzalez J."/>
            <person name="Henrissat B."/>
            <person name="Kuo A."/>
            <person name="Liang C."/>
            <person name="Lipzen A."/>
            <person name="Lutzoni F."/>
            <person name="Magnuson J."/>
            <person name="Mondo S."/>
            <person name="Nolan M."/>
            <person name="Ohm R."/>
            <person name="Pangilinan J."/>
            <person name="Park H.-J."/>
            <person name="Ramirez L."/>
            <person name="Alfaro M."/>
            <person name="Sun H."/>
            <person name="Tritt A."/>
            <person name="Yoshinaga Y."/>
            <person name="Zwiers L.-H."/>
            <person name="Turgeon B."/>
            <person name="Goodwin S."/>
            <person name="Spatafora J."/>
            <person name="Crous P."/>
            <person name="Grigoriev I."/>
        </authorList>
    </citation>
    <scope>NUCLEOTIDE SEQUENCE</scope>
    <source>
        <strain evidence="15">CBS 122367</strain>
    </source>
</reference>
<evidence type="ECO:0000256" key="13">
    <source>
        <dbReference type="ARBA" id="ARBA00048679"/>
    </source>
</evidence>
<keyword evidence="8 15" id="KW-0418">Kinase</keyword>
<dbReference type="EMBL" id="MU005569">
    <property type="protein sequence ID" value="KAF2692041.1"/>
    <property type="molecule type" value="Genomic_DNA"/>
</dbReference>
<dbReference type="PROSITE" id="PS00109">
    <property type="entry name" value="PROTEIN_KINASE_TYR"/>
    <property type="match status" value="1"/>
</dbReference>
<keyword evidence="16" id="KW-1185">Reference proteome</keyword>
<dbReference type="InterPro" id="IPR011009">
    <property type="entry name" value="Kinase-like_dom_sf"/>
</dbReference>
<organism evidence="15 16">
    <name type="scientific">Lentithecium fluviatile CBS 122367</name>
    <dbReference type="NCBI Taxonomy" id="1168545"/>
    <lineage>
        <taxon>Eukaryota</taxon>
        <taxon>Fungi</taxon>
        <taxon>Dikarya</taxon>
        <taxon>Ascomycota</taxon>
        <taxon>Pezizomycotina</taxon>
        <taxon>Dothideomycetes</taxon>
        <taxon>Pleosporomycetidae</taxon>
        <taxon>Pleosporales</taxon>
        <taxon>Massarineae</taxon>
        <taxon>Lentitheciaceae</taxon>
        <taxon>Lentithecium</taxon>
    </lineage>
</organism>
<evidence type="ECO:0000256" key="8">
    <source>
        <dbReference type="ARBA" id="ARBA00022777"/>
    </source>
</evidence>
<evidence type="ECO:0000256" key="11">
    <source>
        <dbReference type="ARBA" id="ARBA00033194"/>
    </source>
</evidence>
<comment type="catalytic activity">
    <reaction evidence="13">
        <text>L-seryl-[protein] + ATP = O-phospho-L-seryl-[protein] + ADP + H(+)</text>
        <dbReference type="Rhea" id="RHEA:17989"/>
        <dbReference type="Rhea" id="RHEA-COMP:9863"/>
        <dbReference type="Rhea" id="RHEA-COMP:11604"/>
        <dbReference type="ChEBI" id="CHEBI:15378"/>
        <dbReference type="ChEBI" id="CHEBI:29999"/>
        <dbReference type="ChEBI" id="CHEBI:30616"/>
        <dbReference type="ChEBI" id="CHEBI:83421"/>
        <dbReference type="ChEBI" id="CHEBI:456216"/>
        <dbReference type="EC" id="2.7.11.1"/>
    </reaction>
</comment>
<evidence type="ECO:0000256" key="6">
    <source>
        <dbReference type="ARBA" id="ARBA00022679"/>
    </source>
</evidence>
<accession>A0A6G1JP73</accession>
<evidence type="ECO:0000256" key="10">
    <source>
        <dbReference type="ARBA" id="ARBA00030980"/>
    </source>
</evidence>
<evidence type="ECO:0000256" key="9">
    <source>
        <dbReference type="ARBA" id="ARBA00022840"/>
    </source>
</evidence>
<dbReference type="AlphaFoldDB" id="A0A6G1JP73"/>
<dbReference type="GO" id="GO:0005524">
    <property type="term" value="F:ATP binding"/>
    <property type="evidence" value="ECO:0007669"/>
    <property type="project" value="UniProtKB-KW"/>
</dbReference>
<dbReference type="InterPro" id="IPR008266">
    <property type="entry name" value="Tyr_kinase_AS"/>
</dbReference>
<dbReference type="OrthoDB" id="1668230at2759"/>
<keyword evidence="9" id="KW-0067">ATP-binding</keyword>
<dbReference type="Pfam" id="PF00069">
    <property type="entry name" value="Pkinase"/>
    <property type="match status" value="1"/>
</dbReference>
<name>A0A6G1JP73_9PLEO</name>
<comment type="function">
    <text evidence="1">Component of the EKC/KEOPS complex that is required for the formation of a threonylcarbamoyl group on adenosine at position 37 (t(6)A37) in tRNAs that read codons beginning with adenine. The complex is probably involved in the transfer of the threonylcarbamoyl moiety of threonylcarbamoyl-AMP (TC-AMP) to the N6 group of A37. BUD32 has ATPase activity in the context of the EKC/KEOPS complex and likely plays a supporting role to the catalytic subunit KAE1. The EKC/KEOPS complex also promotes both telomere uncapping and telomere elongation. The complex is required for efficient recruitment of transcriptional coactivators.</text>
</comment>
<evidence type="ECO:0000256" key="2">
    <source>
        <dbReference type="ARBA" id="ARBA00011534"/>
    </source>
</evidence>
<dbReference type="PANTHER" id="PTHR44329:SF288">
    <property type="entry name" value="MITOGEN-ACTIVATED PROTEIN KINASE KINASE KINASE 20"/>
    <property type="match status" value="1"/>
</dbReference>
<evidence type="ECO:0000313" key="16">
    <source>
        <dbReference type="Proteomes" id="UP000799291"/>
    </source>
</evidence>
<sequence length="251" mass="28187">MDTDRSPDSQRPRIVQSRGLMTGDGLLLDFAPNSNLHDYLTARPEASLERRLAWCIQLAEAVAYVHSKRILHCDLRHDNILLDLHLHLKLADFQGQHFSANGEILLDGVSLEPTKAYLPRKPANHASIRTDLFALGSALYVIMMVHEVFSHLDGFKDEDKITRRFSAGEFPLDPHICATITEKCWKQLYSSARQVLTDLELVWEAIARGESLEPPSGTHALPPTVSWLSGLCDETETPKAPPLYRQLIGCE</sequence>
<comment type="catalytic activity">
    <reaction evidence="12">
        <text>L-threonyl-[protein] + ATP = O-phospho-L-threonyl-[protein] + ADP + H(+)</text>
        <dbReference type="Rhea" id="RHEA:46608"/>
        <dbReference type="Rhea" id="RHEA-COMP:11060"/>
        <dbReference type="Rhea" id="RHEA-COMP:11605"/>
        <dbReference type="ChEBI" id="CHEBI:15378"/>
        <dbReference type="ChEBI" id="CHEBI:30013"/>
        <dbReference type="ChEBI" id="CHEBI:30616"/>
        <dbReference type="ChEBI" id="CHEBI:61977"/>
        <dbReference type="ChEBI" id="CHEBI:456216"/>
        <dbReference type="EC" id="2.7.11.1"/>
    </reaction>
</comment>
<evidence type="ECO:0000256" key="3">
    <source>
        <dbReference type="ARBA" id="ARBA00012513"/>
    </source>
</evidence>
<evidence type="ECO:0000256" key="12">
    <source>
        <dbReference type="ARBA" id="ARBA00047899"/>
    </source>
</evidence>
<evidence type="ECO:0000313" key="15">
    <source>
        <dbReference type="EMBL" id="KAF2692041.1"/>
    </source>
</evidence>
<dbReference type="InterPro" id="IPR051681">
    <property type="entry name" value="Ser/Thr_Kinases-Pseudokinases"/>
</dbReference>